<comment type="function">
    <text evidence="8">Catalyzes the reversible interconversion of serine and glycine with tetrahydrofolate (THF) serving as the one-carbon carrier. This reaction serves as the major source of one-carbon groups required for the biosynthesis of purines, thymidylate, methionine, and other important biomolecules. Also exhibits THF-independent aldolase activity toward beta-hydroxyamino acids, producing glycine and aldehydes, via a retro-aldol mechanism.</text>
</comment>
<name>A0A0G0Y8I8_9BACT</name>
<feature type="binding site" evidence="8">
    <location>
        <begin position="116"/>
        <end position="118"/>
    </location>
    <ligand>
        <name>(6S)-5,6,7,8-tetrahydrofolate</name>
        <dbReference type="ChEBI" id="CHEBI:57453"/>
    </ligand>
</feature>
<dbReference type="Gene3D" id="3.90.1150.10">
    <property type="entry name" value="Aspartate Aminotransferase, domain 1"/>
    <property type="match status" value="1"/>
</dbReference>
<dbReference type="EMBL" id="LCCN01000003">
    <property type="protein sequence ID" value="KKS33020.1"/>
    <property type="molecule type" value="Genomic_DNA"/>
</dbReference>
<dbReference type="PIRSF" id="PIRSF000412">
    <property type="entry name" value="SHMT"/>
    <property type="match status" value="1"/>
</dbReference>
<dbReference type="InterPro" id="IPR015421">
    <property type="entry name" value="PyrdxlP-dep_Trfase_major"/>
</dbReference>
<comment type="caution">
    <text evidence="8">Lacks conserved residue(s) required for the propagation of feature annotation.</text>
</comment>
<dbReference type="InterPro" id="IPR049943">
    <property type="entry name" value="Ser_HO-MeTrfase-like"/>
</dbReference>
<dbReference type="AlphaFoldDB" id="A0A0G0Y8I8"/>
<comment type="pathway">
    <text evidence="8">Amino-acid biosynthesis; glycine biosynthesis; glycine from L-serine: step 1/1.</text>
</comment>
<comment type="pathway">
    <text evidence="8">One-carbon metabolism; tetrahydrofolate interconversion.</text>
</comment>
<dbReference type="UniPathway" id="UPA00193"/>
<dbReference type="GO" id="GO:0019264">
    <property type="term" value="P:glycine biosynthetic process from serine"/>
    <property type="evidence" value="ECO:0007669"/>
    <property type="project" value="UniProtKB-UniRule"/>
</dbReference>
<evidence type="ECO:0000256" key="9">
    <source>
        <dbReference type="PIRSR" id="PIRSR000412-50"/>
    </source>
</evidence>
<evidence type="ECO:0000256" key="1">
    <source>
        <dbReference type="ARBA" id="ARBA00001933"/>
    </source>
</evidence>
<dbReference type="InterPro" id="IPR039429">
    <property type="entry name" value="SHMT-like_dom"/>
</dbReference>
<evidence type="ECO:0000256" key="4">
    <source>
        <dbReference type="ARBA" id="ARBA00022563"/>
    </source>
</evidence>
<evidence type="ECO:0000313" key="12">
    <source>
        <dbReference type="Proteomes" id="UP000034160"/>
    </source>
</evidence>
<evidence type="ECO:0000256" key="6">
    <source>
        <dbReference type="ARBA" id="ARBA00022679"/>
    </source>
</evidence>
<dbReference type="GO" id="GO:0008168">
    <property type="term" value="F:methyltransferase activity"/>
    <property type="evidence" value="ECO:0007669"/>
    <property type="project" value="UniProtKB-KW"/>
</dbReference>
<keyword evidence="3 8" id="KW-0963">Cytoplasm</keyword>
<dbReference type="STRING" id="1618356.UU93_C0003G0028"/>
<organism evidence="11 12">
    <name type="scientific">Candidatus Amesbacteria bacterium GW2011_GWA2_42_12</name>
    <dbReference type="NCBI Taxonomy" id="1618356"/>
    <lineage>
        <taxon>Bacteria</taxon>
        <taxon>Candidatus Amesiibacteriota</taxon>
    </lineage>
</organism>
<dbReference type="SUPFAM" id="SSF53383">
    <property type="entry name" value="PLP-dependent transferases"/>
    <property type="match status" value="1"/>
</dbReference>
<dbReference type="Gene3D" id="3.40.640.10">
    <property type="entry name" value="Type I PLP-dependent aspartate aminotransferase-like (Major domain)"/>
    <property type="match status" value="1"/>
</dbReference>
<feature type="binding site" evidence="8">
    <location>
        <position position="112"/>
    </location>
    <ligand>
        <name>(6S)-5,6,7,8-tetrahydrofolate</name>
        <dbReference type="ChEBI" id="CHEBI:57453"/>
    </ligand>
</feature>
<feature type="site" description="Plays an important role in substrate specificity" evidence="8">
    <location>
        <position position="219"/>
    </location>
</feature>
<dbReference type="UniPathway" id="UPA00288">
    <property type="reaction ID" value="UER01023"/>
</dbReference>
<comment type="subcellular location">
    <subcellularLocation>
        <location evidence="8">Cytoplasm</location>
    </subcellularLocation>
</comment>
<comment type="similarity">
    <text evidence="2 8">Belongs to the SHMT family.</text>
</comment>
<reference evidence="11 12" key="1">
    <citation type="journal article" date="2015" name="Nature">
        <title>rRNA introns, odd ribosomes, and small enigmatic genomes across a large radiation of phyla.</title>
        <authorList>
            <person name="Brown C.T."/>
            <person name="Hug L.A."/>
            <person name="Thomas B.C."/>
            <person name="Sharon I."/>
            <person name="Castelle C.J."/>
            <person name="Singh A."/>
            <person name="Wilkins M.J."/>
            <person name="Williams K.H."/>
            <person name="Banfield J.F."/>
        </authorList>
    </citation>
    <scope>NUCLEOTIDE SEQUENCE [LARGE SCALE GENOMIC DNA]</scope>
</reference>
<dbReference type="PROSITE" id="PS00096">
    <property type="entry name" value="SHMT"/>
    <property type="match status" value="1"/>
</dbReference>
<dbReference type="NCBIfam" id="NF000586">
    <property type="entry name" value="PRK00011.1"/>
    <property type="match status" value="1"/>
</dbReference>
<dbReference type="Pfam" id="PF00464">
    <property type="entry name" value="SHMT"/>
    <property type="match status" value="1"/>
</dbReference>
<dbReference type="PANTHER" id="PTHR11680:SF50">
    <property type="entry name" value="SERINE HYDROXYMETHYLTRANSFERASE"/>
    <property type="match status" value="1"/>
</dbReference>
<dbReference type="Proteomes" id="UP000034160">
    <property type="component" value="Unassembled WGS sequence"/>
</dbReference>
<dbReference type="GO" id="GO:0004372">
    <property type="term" value="F:glycine hydroxymethyltransferase activity"/>
    <property type="evidence" value="ECO:0007669"/>
    <property type="project" value="UniProtKB-UniRule"/>
</dbReference>
<keyword evidence="4 8" id="KW-0554">One-carbon metabolism</keyword>
<accession>A0A0G0Y8I8</accession>
<dbReference type="GO" id="GO:0032259">
    <property type="term" value="P:methylation"/>
    <property type="evidence" value="ECO:0007669"/>
    <property type="project" value="UniProtKB-KW"/>
</dbReference>
<evidence type="ECO:0000256" key="7">
    <source>
        <dbReference type="ARBA" id="ARBA00022898"/>
    </source>
</evidence>
<dbReference type="CDD" id="cd00378">
    <property type="entry name" value="SHMT"/>
    <property type="match status" value="1"/>
</dbReference>
<gene>
    <name evidence="8" type="primary">glyA</name>
    <name evidence="11" type="ORF">UU93_C0003G0028</name>
</gene>
<dbReference type="EC" id="2.1.2.1" evidence="8"/>
<keyword evidence="11" id="KW-0489">Methyltransferase</keyword>
<keyword evidence="7 8" id="KW-0663">Pyridoxal phosphate</keyword>
<dbReference type="PATRIC" id="fig|1618356.3.peg.218"/>
<sequence>MDKQIGKLIKLEEKRQAETLQMIPSENYASKAVRTAVGSIFENKYAEGYPGKRYYQGNIVVDELERLCQDRAKKLFGVPHVNVQPLSGAPANLAIIKALRESENDIQLSQILSMGGHLSMGQEVSVTRIVMKAVHYGLTPDGEIDWQQLEKLTLEHKPKIIWAGGTAYTKIFQWGKYAAIADKVGAYFVADISHIGGLVTGGVHPSPVPFAHLVMTTTHKTLRGPRGAMILITQKGLDKDPELNKKIDSAVFPGVQGGPHMETIAGIAVALEEASTKSYQKYSQQIVKNAQALCQVLRAKGYVLIGGGTENHMVWIDLTNKNIDGWAAAWALEYAGIIANRQTVPDEKKSPYYPSGLRLGTPAVTTRGMKEPQMRQIAKWIDEAITYTASQVKNIDLTQEERKEFKVKMIKNKKLLGIAKEVQRLCRRFPVK</sequence>
<comment type="cofactor">
    <cofactor evidence="1 8 9">
        <name>pyridoxal 5'-phosphate</name>
        <dbReference type="ChEBI" id="CHEBI:597326"/>
    </cofactor>
</comment>
<dbReference type="InterPro" id="IPR015422">
    <property type="entry name" value="PyrdxlP-dep_Trfase_small"/>
</dbReference>
<keyword evidence="6 8" id="KW-0808">Transferase</keyword>
<evidence type="ECO:0000256" key="5">
    <source>
        <dbReference type="ARBA" id="ARBA00022605"/>
    </source>
</evidence>
<comment type="catalytic activity">
    <reaction evidence="8">
        <text>(6R)-5,10-methylene-5,6,7,8-tetrahydrofolate + glycine + H2O = (6S)-5,6,7,8-tetrahydrofolate + L-serine</text>
        <dbReference type="Rhea" id="RHEA:15481"/>
        <dbReference type="ChEBI" id="CHEBI:15377"/>
        <dbReference type="ChEBI" id="CHEBI:15636"/>
        <dbReference type="ChEBI" id="CHEBI:33384"/>
        <dbReference type="ChEBI" id="CHEBI:57305"/>
        <dbReference type="ChEBI" id="CHEBI:57453"/>
        <dbReference type="EC" id="2.1.2.1"/>
    </reaction>
</comment>
<feature type="modified residue" description="N6-(pyridoxal phosphate)lysine" evidence="8 9">
    <location>
        <position position="220"/>
    </location>
</feature>
<comment type="subunit">
    <text evidence="8">Homodimer.</text>
</comment>
<dbReference type="PANTHER" id="PTHR11680">
    <property type="entry name" value="SERINE HYDROXYMETHYLTRANSFERASE"/>
    <property type="match status" value="1"/>
</dbReference>
<dbReference type="GO" id="GO:0030170">
    <property type="term" value="F:pyridoxal phosphate binding"/>
    <property type="evidence" value="ECO:0007669"/>
    <property type="project" value="UniProtKB-UniRule"/>
</dbReference>
<dbReference type="GO" id="GO:0035999">
    <property type="term" value="P:tetrahydrofolate interconversion"/>
    <property type="evidence" value="ECO:0007669"/>
    <property type="project" value="UniProtKB-UniRule"/>
</dbReference>
<comment type="caution">
    <text evidence="11">The sequence shown here is derived from an EMBL/GenBank/DDBJ whole genome shotgun (WGS) entry which is preliminary data.</text>
</comment>
<evidence type="ECO:0000256" key="8">
    <source>
        <dbReference type="HAMAP-Rule" id="MF_00051"/>
    </source>
</evidence>
<dbReference type="InterPro" id="IPR001085">
    <property type="entry name" value="Ser_HO-MeTrfase"/>
</dbReference>
<feature type="domain" description="Serine hydroxymethyltransferase-like" evidence="10">
    <location>
        <begin position="2"/>
        <end position="381"/>
    </location>
</feature>
<proteinExistence type="inferred from homology"/>
<evidence type="ECO:0000256" key="2">
    <source>
        <dbReference type="ARBA" id="ARBA00006376"/>
    </source>
</evidence>
<protein>
    <recommendedName>
        <fullName evidence="8">Serine hydroxymethyltransferase</fullName>
        <shortName evidence="8">SHMT</shortName>
        <shortName evidence="8">Serine methylase</shortName>
        <ecNumber evidence="8">2.1.2.1</ecNumber>
    </recommendedName>
</protein>
<dbReference type="InterPro" id="IPR019798">
    <property type="entry name" value="Ser_HO-MeTrfase_PLP_BS"/>
</dbReference>
<dbReference type="HAMAP" id="MF_00051">
    <property type="entry name" value="SHMT"/>
    <property type="match status" value="1"/>
</dbReference>
<evidence type="ECO:0000256" key="3">
    <source>
        <dbReference type="ARBA" id="ARBA00022490"/>
    </source>
</evidence>
<dbReference type="InterPro" id="IPR015424">
    <property type="entry name" value="PyrdxlP-dep_Trfase"/>
</dbReference>
<dbReference type="GO" id="GO:0005829">
    <property type="term" value="C:cytosol"/>
    <property type="evidence" value="ECO:0007669"/>
    <property type="project" value="TreeGrafter"/>
</dbReference>
<evidence type="ECO:0000313" key="11">
    <source>
        <dbReference type="EMBL" id="KKS33020.1"/>
    </source>
</evidence>
<evidence type="ECO:0000259" key="10">
    <source>
        <dbReference type="Pfam" id="PF00464"/>
    </source>
</evidence>
<keyword evidence="5 8" id="KW-0028">Amino-acid biosynthesis</keyword>